<name>A0ACA9NMR5_9GLOM</name>
<dbReference type="Proteomes" id="UP000789920">
    <property type="component" value="Unassembled WGS sequence"/>
</dbReference>
<evidence type="ECO:0000313" key="1">
    <source>
        <dbReference type="EMBL" id="CAG8665068.1"/>
    </source>
</evidence>
<sequence>MDQSAKEEILKYVKENLSKIHFKTLRANEVEQSDDEKLRIMRQTLNDPALFLSKWGKFLEKEQLMLFDRLRDDYEVNWHLNNLQSKTSSYSTLAASRNINPTARHNKQILNRRYRYLITKLDDTSYFSDEAMERREPLLYEDYVGQYTSQEERYPPFADNVDLVDRILYDIDQNYIHDRLEHERRIRNEQFEEEDDDFEELSLGIDNDTKIVKDIDKPSVQNGNYMNTGNDQSSAAMMIDSSPRNDSISINETNDMEGQQNSTRASVDQRMQISDEEREQLRADLVDIMRERFFAGNDPDFDYDAVDFNEEYDDLNVEEQEIHDKYFDNEDPDVLDSGTANSFFAHDIPSKLLIQLAAQSFHSNAMVKTSDIAKPLAIHWRF</sequence>
<evidence type="ECO:0000313" key="2">
    <source>
        <dbReference type="Proteomes" id="UP000789920"/>
    </source>
</evidence>
<comment type="caution">
    <text evidence="1">The sequence shown here is derived from an EMBL/GenBank/DDBJ whole genome shotgun (WGS) entry which is preliminary data.</text>
</comment>
<reference evidence="1" key="1">
    <citation type="submission" date="2021-06" db="EMBL/GenBank/DDBJ databases">
        <authorList>
            <person name="Kallberg Y."/>
            <person name="Tangrot J."/>
            <person name="Rosling A."/>
        </authorList>
    </citation>
    <scope>NUCLEOTIDE SEQUENCE</scope>
    <source>
        <strain evidence="1">MA461A</strain>
    </source>
</reference>
<dbReference type="EMBL" id="CAJVQC010015246">
    <property type="protein sequence ID" value="CAG8665068.1"/>
    <property type="molecule type" value="Genomic_DNA"/>
</dbReference>
<accession>A0ACA9NMR5</accession>
<organism evidence="1 2">
    <name type="scientific">Racocetra persica</name>
    <dbReference type="NCBI Taxonomy" id="160502"/>
    <lineage>
        <taxon>Eukaryota</taxon>
        <taxon>Fungi</taxon>
        <taxon>Fungi incertae sedis</taxon>
        <taxon>Mucoromycota</taxon>
        <taxon>Glomeromycotina</taxon>
        <taxon>Glomeromycetes</taxon>
        <taxon>Diversisporales</taxon>
        <taxon>Gigasporaceae</taxon>
        <taxon>Racocetra</taxon>
    </lineage>
</organism>
<keyword evidence="2" id="KW-1185">Reference proteome</keyword>
<proteinExistence type="predicted"/>
<gene>
    <name evidence="1" type="ORF">RPERSI_LOCUS8432</name>
</gene>
<protein>
    <submittedName>
        <fullName evidence="1">12443_t:CDS:1</fullName>
    </submittedName>
</protein>
<feature type="non-terminal residue" evidence="1">
    <location>
        <position position="382"/>
    </location>
</feature>